<dbReference type="InterPro" id="IPR052320">
    <property type="entry name" value="Cytochrome_b5_domain"/>
</dbReference>
<dbReference type="EMBL" id="CAJFCJ010000006">
    <property type="protein sequence ID" value="CAD5115799.1"/>
    <property type="molecule type" value="Genomic_DNA"/>
</dbReference>
<evidence type="ECO:0000256" key="7">
    <source>
        <dbReference type="ARBA" id="ARBA00023273"/>
    </source>
</evidence>
<comment type="function">
    <text evidence="10">Radial spoke stalk protein that binds heme under oxidizing conditions. Required for the coordinated beating of multiple cilia maybe by functioning in a redox signaling pathway.</text>
</comment>
<sequence length="218" mass="25293">MPGIVRPKFYTPKEVSVHNTPEDLWVSFLGKVFNLTPLCEKYKGEILLKPIVQAGGTDISHWFDPKTKNIRSHIDPLTGCRIPYTPHGRFVHVPPPFPDSNWANDFGRPWWRDESYCIGLLSIKTRNIKIINTLTSQDEIIEVCSEETMEEILQRYLKFNAHASSYTWKYDCLNLEMDKTLAENNIIDEDGDFYELGMNDDTFLQAIHLYFNDDLTEA</sequence>
<dbReference type="GO" id="GO:0005930">
    <property type="term" value="C:axoneme"/>
    <property type="evidence" value="ECO:0007669"/>
    <property type="project" value="UniProtKB-SubCell"/>
</dbReference>
<dbReference type="PANTHER" id="PTHR21281:SF0">
    <property type="entry name" value="CYTOCHROME B5 DOMAIN-CONTAINING PROTEIN 1"/>
    <property type="match status" value="1"/>
</dbReference>
<protein>
    <recommendedName>
        <fullName evidence="9">Cytochrome b5 domain-containing protein 1</fullName>
    </recommendedName>
</protein>
<dbReference type="OrthoDB" id="260091at2759"/>
<evidence type="ECO:0000313" key="12">
    <source>
        <dbReference type="EMBL" id="CAD5115799.1"/>
    </source>
</evidence>
<accession>A0A7I8VJA6</accession>
<dbReference type="SUPFAM" id="SSF55856">
    <property type="entry name" value="Cytochrome b5-like heme/steroid binding domain"/>
    <property type="match status" value="1"/>
</dbReference>
<evidence type="ECO:0000256" key="9">
    <source>
        <dbReference type="ARBA" id="ARBA00040649"/>
    </source>
</evidence>
<proteinExistence type="inferred from homology"/>
<evidence type="ECO:0000256" key="5">
    <source>
        <dbReference type="ARBA" id="ARBA00023004"/>
    </source>
</evidence>
<dbReference type="PANTHER" id="PTHR21281">
    <property type="entry name" value="CYTOCHROME B5 DOMAIN-CONTAINING PROTEIN 1"/>
    <property type="match status" value="1"/>
</dbReference>
<feature type="domain" description="Cytochrome b5 heme-binding" evidence="11">
    <location>
        <begin position="7"/>
        <end position="73"/>
    </location>
</feature>
<keyword evidence="5" id="KW-0408">Iron</keyword>
<evidence type="ECO:0000256" key="4">
    <source>
        <dbReference type="ARBA" id="ARBA00022723"/>
    </source>
</evidence>
<evidence type="ECO:0000256" key="6">
    <source>
        <dbReference type="ARBA" id="ARBA00023212"/>
    </source>
</evidence>
<dbReference type="Gene3D" id="3.10.120.10">
    <property type="entry name" value="Cytochrome b5-like heme/steroid binding domain"/>
    <property type="match status" value="1"/>
</dbReference>
<evidence type="ECO:0000256" key="1">
    <source>
        <dbReference type="ARBA" id="ARBA00004430"/>
    </source>
</evidence>
<evidence type="ECO:0000256" key="3">
    <source>
        <dbReference type="ARBA" id="ARBA00022617"/>
    </source>
</evidence>
<name>A0A7I8VJA6_9ANNE</name>
<reference evidence="12 13" key="1">
    <citation type="submission" date="2020-08" db="EMBL/GenBank/DDBJ databases">
        <authorList>
            <person name="Hejnol A."/>
        </authorList>
    </citation>
    <scope>NUCLEOTIDE SEQUENCE [LARGE SCALE GENOMIC DNA]</scope>
</reference>
<keyword evidence="3" id="KW-0349">Heme</keyword>
<dbReference type="Proteomes" id="UP000549394">
    <property type="component" value="Unassembled WGS sequence"/>
</dbReference>
<evidence type="ECO:0000256" key="8">
    <source>
        <dbReference type="ARBA" id="ARBA00038168"/>
    </source>
</evidence>
<dbReference type="AlphaFoldDB" id="A0A7I8VJA6"/>
<keyword evidence="2" id="KW-0963">Cytoplasm</keyword>
<keyword evidence="4" id="KW-0479">Metal-binding</keyword>
<organism evidence="12 13">
    <name type="scientific">Dimorphilus gyrociliatus</name>
    <dbReference type="NCBI Taxonomy" id="2664684"/>
    <lineage>
        <taxon>Eukaryota</taxon>
        <taxon>Metazoa</taxon>
        <taxon>Spiralia</taxon>
        <taxon>Lophotrochozoa</taxon>
        <taxon>Annelida</taxon>
        <taxon>Polychaeta</taxon>
        <taxon>Polychaeta incertae sedis</taxon>
        <taxon>Dinophilidae</taxon>
        <taxon>Dimorphilus</taxon>
    </lineage>
</organism>
<evidence type="ECO:0000256" key="10">
    <source>
        <dbReference type="ARBA" id="ARBA00046139"/>
    </source>
</evidence>
<evidence type="ECO:0000313" key="13">
    <source>
        <dbReference type="Proteomes" id="UP000549394"/>
    </source>
</evidence>
<dbReference type="GO" id="GO:0046872">
    <property type="term" value="F:metal ion binding"/>
    <property type="evidence" value="ECO:0007669"/>
    <property type="project" value="UniProtKB-KW"/>
</dbReference>
<dbReference type="InterPro" id="IPR036400">
    <property type="entry name" value="Cyt_B5-like_heme/steroid_sf"/>
</dbReference>
<evidence type="ECO:0000256" key="2">
    <source>
        <dbReference type="ARBA" id="ARBA00022490"/>
    </source>
</evidence>
<comment type="caution">
    <text evidence="12">The sequence shown here is derived from an EMBL/GenBank/DDBJ whole genome shotgun (WGS) entry which is preliminary data.</text>
</comment>
<keyword evidence="13" id="KW-1185">Reference proteome</keyword>
<dbReference type="Pfam" id="PF00173">
    <property type="entry name" value="Cyt-b5"/>
    <property type="match status" value="1"/>
</dbReference>
<dbReference type="InterPro" id="IPR001199">
    <property type="entry name" value="Cyt_B5-like_heme/steroid-bd"/>
</dbReference>
<gene>
    <name evidence="12" type="ORF">DGYR_LOCUS4497</name>
</gene>
<keyword evidence="7" id="KW-0966">Cell projection</keyword>
<comment type="similarity">
    <text evidence="8">Belongs to the cytochrome b5 family.</text>
</comment>
<dbReference type="SMART" id="SM01117">
    <property type="entry name" value="Cyt-b5"/>
    <property type="match status" value="1"/>
</dbReference>
<keyword evidence="6" id="KW-0206">Cytoskeleton</keyword>
<comment type="subcellular location">
    <subcellularLocation>
        <location evidence="1">Cytoplasm</location>
        <location evidence="1">Cytoskeleton</location>
        <location evidence="1">Cilium axoneme</location>
    </subcellularLocation>
</comment>
<dbReference type="PROSITE" id="PS50255">
    <property type="entry name" value="CYTOCHROME_B5_2"/>
    <property type="match status" value="1"/>
</dbReference>
<evidence type="ECO:0000259" key="11">
    <source>
        <dbReference type="PROSITE" id="PS50255"/>
    </source>
</evidence>